<sequence length="84" mass="10065">MKLTEEQRKGQRILFKIIREAWENESFKKALIDNPEETISKFLGQKIPFRKKIIVTDQSNQDYLYINIPIKPNDKDVDDHLFNE</sequence>
<name>A0A1G8J291_9FLAO</name>
<dbReference type="InterPro" id="IPR036648">
    <property type="entry name" value="CN_Hdrase_a/SCN_Hdrase_g_sf"/>
</dbReference>
<dbReference type="GO" id="GO:0046914">
    <property type="term" value="F:transition metal ion binding"/>
    <property type="evidence" value="ECO:0007669"/>
    <property type="project" value="InterPro"/>
</dbReference>
<dbReference type="SUPFAM" id="SSF56209">
    <property type="entry name" value="Nitrile hydratase alpha chain"/>
    <property type="match status" value="1"/>
</dbReference>
<reference evidence="2" key="1">
    <citation type="submission" date="2016-10" db="EMBL/GenBank/DDBJ databases">
        <authorList>
            <person name="Varghese N."/>
            <person name="Submissions S."/>
        </authorList>
    </citation>
    <scope>NUCLEOTIDE SEQUENCE [LARGE SCALE GENOMIC DNA]</scope>
    <source>
        <strain evidence="2">DSM 17071</strain>
    </source>
</reference>
<dbReference type="EMBL" id="FNDW01000005">
    <property type="protein sequence ID" value="SDI25241.1"/>
    <property type="molecule type" value="Genomic_DNA"/>
</dbReference>
<dbReference type="RefSeq" id="WP_089857564.1">
    <property type="nucleotide sequence ID" value="NZ_FNDW01000005.1"/>
</dbReference>
<gene>
    <name evidence="1" type="ORF">SAMN05421846_105196</name>
</gene>
<dbReference type="Gene3D" id="3.90.330.10">
    <property type="entry name" value="Nitrile hydratase alpha /Thiocyanate hydrolase gamma"/>
    <property type="match status" value="1"/>
</dbReference>
<keyword evidence="2" id="KW-1185">Reference proteome</keyword>
<dbReference type="AlphaFoldDB" id="A0A1G8J291"/>
<evidence type="ECO:0000313" key="1">
    <source>
        <dbReference type="EMBL" id="SDI25241.1"/>
    </source>
</evidence>
<dbReference type="STRING" id="311334.SAMN05421846_105196"/>
<organism evidence="1 2">
    <name type="scientific">Chryseobacterium taeanense</name>
    <dbReference type="NCBI Taxonomy" id="311334"/>
    <lineage>
        <taxon>Bacteria</taxon>
        <taxon>Pseudomonadati</taxon>
        <taxon>Bacteroidota</taxon>
        <taxon>Flavobacteriia</taxon>
        <taxon>Flavobacteriales</taxon>
        <taxon>Weeksellaceae</taxon>
        <taxon>Chryseobacterium group</taxon>
        <taxon>Chryseobacterium</taxon>
    </lineage>
</organism>
<evidence type="ECO:0000313" key="2">
    <source>
        <dbReference type="Proteomes" id="UP000198869"/>
    </source>
</evidence>
<protein>
    <submittedName>
        <fullName evidence="1">NHLP leader peptide domain-containing protein</fullName>
    </submittedName>
</protein>
<dbReference type="OrthoDB" id="1275056at2"/>
<accession>A0A1G8J291</accession>
<dbReference type="GO" id="GO:0003824">
    <property type="term" value="F:catalytic activity"/>
    <property type="evidence" value="ECO:0007669"/>
    <property type="project" value="InterPro"/>
</dbReference>
<dbReference type="Proteomes" id="UP000198869">
    <property type="component" value="Unassembled WGS sequence"/>
</dbReference>
<proteinExistence type="predicted"/>